<keyword evidence="2" id="KW-1185">Reference proteome</keyword>
<evidence type="ECO:0000313" key="1">
    <source>
        <dbReference type="EMBL" id="MBS4079543.1"/>
    </source>
</evidence>
<protein>
    <submittedName>
        <fullName evidence="1">Ig-like domain repeat protein</fullName>
    </submittedName>
</protein>
<gene>
    <name evidence="1" type="ORF">KFS80_14735</name>
</gene>
<name>A0ABS5MYY9_9PSED</name>
<dbReference type="Proteomes" id="UP000676035">
    <property type="component" value="Unassembled WGS sequence"/>
</dbReference>
<organism evidence="1 2">
    <name type="scientific">Pseudomonas rustica</name>
    <dbReference type="NCBI Taxonomy" id="2827099"/>
    <lineage>
        <taxon>Bacteria</taxon>
        <taxon>Pseudomonadati</taxon>
        <taxon>Pseudomonadota</taxon>
        <taxon>Gammaproteobacteria</taxon>
        <taxon>Pseudomonadales</taxon>
        <taxon>Pseudomonadaceae</taxon>
        <taxon>Pseudomonas</taxon>
    </lineage>
</organism>
<dbReference type="InterPro" id="IPR013783">
    <property type="entry name" value="Ig-like_fold"/>
</dbReference>
<accession>A0ABS5MYY9</accession>
<sequence>MPSHSPFLFPPCDDQNAPFALRPLLIAGMVQPIVEGDGGINIAVVSDHAEGLLCLINPYLGMRAGDSHDIYWETKVIFRKTVEPGDVDKPMYFFLPVDGLASGWVEQCYYQLTRAGATVPDDPSVPLRLLVKLFRPGGRDREPHLPDGHSELKIVQLPPDLVDQGVIDAAWAEKGVPVTIPFYPDMTLRDSILLRWGSVALTPYRVTQAHVDRLQPIVIVVDQEAILAGGDGKKLEIKYDLYDETWNWAVRHSKRTHIDVDAGAWRLDAPIIKEAINGIITVKDLNKQPVTVQVRVAGTDFALGDTLTMTWIGTPFTGQPLIHSESRTIESVPSIVEIDVPYEDVRAIAMGRADASYVLRKNSGGPPLSSKRTFADVVGAVVMLPEPTIRELIGDTLEPHTPLATVDIRYPGMASGDLINLIWLGTQADGVPYPHEEQHTVTRNEAEAKLITFQIKNQHIKVLDGGSLDLSYRVSNDNVTLYGVSESDRLLAKVQVIHATLPAPQVPEATNGVLDPDNVSDNVTVLVNFPGTHKDDILTYYWTGPGASTSDWVPITSLIIGKPVRFRLDARYVHANTGQSIRVRYTLLRATTNQFEYSAGLDLLIGEQVGVLPAPTVIQAADGTLNPMDALKGVDINVSYPDMKPDQDIIRLKWLGTPGAGTSDDLELPGDASGSVAFHLPPTVVAANLSKRVEVEYEVKRHSRPTPSQTLDLLVSGFQNPETELPRPLVVQATGNVLDLTTFTGDATTRVSVWPLIALKQRVWLALEGQTSTGTDHRVILLDGVEMSDAQVGNGLNAGLLRSELVKLGHATSAKVICKVAFDGGTVESAAIVFPVLELTVRTRYDYVTPTITEVHDSKGLIAEGGKTLDKQVTVKGTATRGERIELLDGTASHETADVTDSGSWSKVMSSLAVKRYSLTARALYGDGNISAPPRTFTVELPQENFDNVPEQSVGFGGSIETPLMTIRLLTEQAALRVIALSKAAPPYPKPSPQPGKMENNVLFLEPSSGVQSTIRLDFKAEFSKVSFWYNQTKNSTSVYFFKKNELLGSKPFTQSESPSTLERIEGAYAGITAIEIRGANDAYLLDHFTFER</sequence>
<dbReference type="RefSeq" id="WP_212545162.1">
    <property type="nucleotide sequence ID" value="NZ_JAGYHF010000007.1"/>
</dbReference>
<proteinExistence type="predicted"/>
<dbReference type="Gene3D" id="2.60.40.10">
    <property type="entry name" value="Immunoglobulins"/>
    <property type="match status" value="1"/>
</dbReference>
<dbReference type="EMBL" id="JAGYHF010000007">
    <property type="protein sequence ID" value="MBS4079543.1"/>
    <property type="molecule type" value="Genomic_DNA"/>
</dbReference>
<reference evidence="1 2" key="1">
    <citation type="submission" date="2021-04" db="EMBL/GenBank/DDBJ databases">
        <title>Pseudomonas rustica sp. nov. isolated from raw milk.</title>
        <authorList>
            <person name="Fiedler G."/>
            <person name="Gieschler S."/>
            <person name="Kabisch J."/>
            <person name="Grimmler C."/>
            <person name="Brinks E."/>
            <person name="Wagner N."/>
            <person name="Hetzer B."/>
            <person name="Franz C.M.A.P."/>
            <person name="Boehnlein C."/>
        </authorList>
    </citation>
    <scope>NUCLEOTIDE SEQUENCE [LARGE SCALE GENOMIC DNA]</scope>
    <source>
        <strain evidence="1 2">MBT-4</strain>
    </source>
</reference>
<evidence type="ECO:0000313" key="2">
    <source>
        <dbReference type="Proteomes" id="UP000676035"/>
    </source>
</evidence>
<comment type="caution">
    <text evidence="1">The sequence shown here is derived from an EMBL/GenBank/DDBJ whole genome shotgun (WGS) entry which is preliminary data.</text>
</comment>